<keyword evidence="4 13" id="KW-0415">Karyogamy</keyword>
<dbReference type="PANTHER" id="PTHR28012">
    <property type="entry name" value="NUCLEAR FUSION PROTEIN KAR5"/>
    <property type="match status" value="1"/>
</dbReference>
<proteinExistence type="inferred from homology"/>
<comment type="subcellular location">
    <subcellularLocation>
        <location evidence="13">Endoplasmic reticulum membrane</location>
    </subcellularLocation>
    <subcellularLocation>
        <location evidence="13">Nucleus membrane</location>
    </subcellularLocation>
</comment>
<evidence type="ECO:0000256" key="8">
    <source>
        <dbReference type="ARBA" id="ARBA00022989"/>
    </source>
</evidence>
<evidence type="ECO:0000313" key="16">
    <source>
        <dbReference type="Proteomes" id="UP000005627"/>
    </source>
</evidence>
<keyword evidence="10" id="KW-0325">Glycoprotein</keyword>
<dbReference type="InterPro" id="IPR007292">
    <property type="entry name" value="Nuclear_fusion_Kar5"/>
</dbReference>
<protein>
    <recommendedName>
        <fullName evidence="3 13">Nuclear fusion protein KAR5</fullName>
    </recommendedName>
    <alternativeName>
        <fullName evidence="12 13">Karyogamy protein 5</fullName>
    </alternativeName>
</protein>
<dbReference type="InParanoid" id="G8ZQG1"/>
<dbReference type="GO" id="GO:0048288">
    <property type="term" value="P:nuclear membrane fusion involved in karyogamy"/>
    <property type="evidence" value="ECO:0007669"/>
    <property type="project" value="UniProtKB-UniRule"/>
</dbReference>
<keyword evidence="9" id="KW-0472">Membrane</keyword>
<evidence type="ECO:0000256" key="7">
    <source>
        <dbReference type="ARBA" id="ARBA00022824"/>
    </source>
</evidence>
<keyword evidence="16" id="KW-1185">Reference proteome</keyword>
<dbReference type="EMBL" id="HE616743">
    <property type="protein sequence ID" value="CCE90855.1"/>
    <property type="molecule type" value="Genomic_DNA"/>
</dbReference>
<dbReference type="GO" id="GO:0000742">
    <property type="term" value="P:karyogamy involved in conjugation with cellular fusion"/>
    <property type="evidence" value="ECO:0007669"/>
    <property type="project" value="UniProtKB-UniRule"/>
</dbReference>
<evidence type="ECO:0000256" key="11">
    <source>
        <dbReference type="ARBA" id="ARBA00023242"/>
    </source>
</evidence>
<evidence type="ECO:0000256" key="14">
    <source>
        <dbReference type="SAM" id="SignalP"/>
    </source>
</evidence>
<dbReference type="AlphaFoldDB" id="G8ZQG1"/>
<dbReference type="RefSeq" id="XP_003680066.1">
    <property type="nucleotide sequence ID" value="XM_003680018.1"/>
</dbReference>
<evidence type="ECO:0000256" key="13">
    <source>
        <dbReference type="RuleBase" id="RU368082"/>
    </source>
</evidence>
<dbReference type="GeneID" id="11505249"/>
<dbReference type="FunCoup" id="G8ZQG1">
    <property type="interactions" value="46"/>
</dbReference>
<dbReference type="GO" id="GO:0031965">
    <property type="term" value="C:nuclear membrane"/>
    <property type="evidence" value="ECO:0007669"/>
    <property type="project" value="UniProtKB-SubCell"/>
</dbReference>
<feature type="signal peptide" evidence="14">
    <location>
        <begin position="1"/>
        <end position="17"/>
    </location>
</feature>
<dbReference type="KEGG" id="tdl:TDEL_0B07260"/>
<evidence type="ECO:0000256" key="1">
    <source>
        <dbReference type="ARBA" id="ARBA00003389"/>
    </source>
</evidence>
<evidence type="ECO:0000256" key="5">
    <source>
        <dbReference type="ARBA" id="ARBA00022692"/>
    </source>
</evidence>
<dbReference type="Pfam" id="PF04163">
    <property type="entry name" value="Tht1"/>
    <property type="match status" value="1"/>
</dbReference>
<evidence type="ECO:0000256" key="9">
    <source>
        <dbReference type="ARBA" id="ARBA00023136"/>
    </source>
</evidence>
<keyword evidence="8" id="KW-1133">Transmembrane helix</keyword>
<dbReference type="Proteomes" id="UP000005627">
    <property type="component" value="Chromosome 2"/>
</dbReference>
<name>G8ZQG1_TORDE</name>
<dbReference type="HOGENOM" id="CLU_042075_0_0_1"/>
<dbReference type="OrthoDB" id="5311848at2759"/>
<dbReference type="eggNOG" id="ENOG502QVCQ">
    <property type="taxonomic scope" value="Eukaryota"/>
</dbReference>
<keyword evidence="7 13" id="KW-0256">Endoplasmic reticulum</keyword>
<evidence type="ECO:0000256" key="6">
    <source>
        <dbReference type="ARBA" id="ARBA00022729"/>
    </source>
</evidence>
<keyword evidence="11 13" id="KW-0539">Nucleus</keyword>
<gene>
    <name evidence="15" type="primary">TDEL0B07260</name>
    <name evidence="15" type="ORF">TDEL_0B07260</name>
</gene>
<comment type="similarity">
    <text evidence="2 13">Belongs to the KAR5 family.</text>
</comment>
<dbReference type="PANTHER" id="PTHR28012:SF1">
    <property type="entry name" value="NUCLEAR FUSION PROTEIN KAR5"/>
    <property type="match status" value="1"/>
</dbReference>
<evidence type="ECO:0000256" key="10">
    <source>
        <dbReference type="ARBA" id="ARBA00023180"/>
    </source>
</evidence>
<comment type="function">
    <text evidence="1 13">Required for nuclear membrane fusion during karyogamy.</text>
</comment>
<keyword evidence="6 13" id="KW-0732">Signal</keyword>
<evidence type="ECO:0000256" key="4">
    <source>
        <dbReference type="ARBA" id="ARBA00022459"/>
    </source>
</evidence>
<evidence type="ECO:0000256" key="2">
    <source>
        <dbReference type="ARBA" id="ARBA00010473"/>
    </source>
</evidence>
<accession>G8ZQG1</accession>
<evidence type="ECO:0000256" key="3">
    <source>
        <dbReference type="ARBA" id="ARBA00021601"/>
    </source>
</evidence>
<reference evidence="15 16" key="1">
    <citation type="journal article" date="2011" name="Proc. Natl. Acad. Sci. U.S.A.">
        <title>Evolutionary erosion of yeast sex chromosomes by mating-type switching accidents.</title>
        <authorList>
            <person name="Gordon J.L."/>
            <person name="Armisen D."/>
            <person name="Proux-Wera E."/>
            <person name="Oheigeartaigh S.S."/>
            <person name="Byrne K.P."/>
            <person name="Wolfe K.H."/>
        </authorList>
    </citation>
    <scope>NUCLEOTIDE SEQUENCE [LARGE SCALE GENOMIC DNA]</scope>
    <source>
        <strain evidence="16">ATCC 10662 / CBS 1146 / NBRC 0425 / NCYC 2629 / NRRL Y-866</strain>
    </source>
</reference>
<dbReference type="GO" id="GO:0005789">
    <property type="term" value="C:endoplasmic reticulum membrane"/>
    <property type="evidence" value="ECO:0007669"/>
    <property type="project" value="UniProtKB-SubCell"/>
</dbReference>
<evidence type="ECO:0000313" key="15">
    <source>
        <dbReference type="EMBL" id="CCE90855.1"/>
    </source>
</evidence>
<evidence type="ECO:0000256" key="12">
    <source>
        <dbReference type="ARBA" id="ARBA00031468"/>
    </source>
</evidence>
<sequence>MLCPLLVLLAIFAGARCSELAMVDQLQQRLLSTNASGNLLTKDYLESKFPFLKSDCVKDALSRFLPICLKEGIESVETELRVETAVKLSICEFKASGLEHIPNSCESKAIDSMMDCMIQLESSAQWWTTYSGNYQRLTTICFENSLPYEKDQILALFLNITNTYTDLSDQLNEQLYQIISNSEFASREHMQKMASMFQDYMSRFTEESKSHKSVIEDDIRAHRNQVNELIINNSANFEQELSKRNFELTNNVREVLDIIGMIKSSLQHLDISNEINEINKQAMSDWKRVDEVAESVLKSQHDGQEQLSEQWDEFLSSTRKNMSVMSTELIESQNHAIKVLGSYDEMMKHYMVTTLSEEMFPELQALQQQILMDWKQTTDFIAEDLAYWNREVSSSFESISHNLSRTMETVNDLDQRITRFQNIFAKMQKAMEMGWKLFQYNLSILKYLLVHRLFWALALITFFGLDFWV</sequence>
<organism evidence="15 16">
    <name type="scientific">Torulaspora delbrueckii</name>
    <name type="common">Yeast</name>
    <name type="synonym">Candida colliculosa</name>
    <dbReference type="NCBI Taxonomy" id="4950"/>
    <lineage>
        <taxon>Eukaryota</taxon>
        <taxon>Fungi</taxon>
        <taxon>Dikarya</taxon>
        <taxon>Ascomycota</taxon>
        <taxon>Saccharomycotina</taxon>
        <taxon>Saccharomycetes</taxon>
        <taxon>Saccharomycetales</taxon>
        <taxon>Saccharomycetaceae</taxon>
        <taxon>Torulaspora</taxon>
    </lineage>
</organism>
<feature type="chain" id="PRO_5003519602" description="Nuclear fusion protein KAR5" evidence="14">
    <location>
        <begin position="18"/>
        <end position="469"/>
    </location>
</feature>
<keyword evidence="5" id="KW-0812">Transmembrane</keyword>